<dbReference type="OrthoDB" id="6118108at2"/>
<dbReference type="GO" id="GO:0005886">
    <property type="term" value="C:plasma membrane"/>
    <property type="evidence" value="ECO:0007669"/>
    <property type="project" value="InterPro"/>
</dbReference>
<reference evidence="6 7" key="1">
    <citation type="submission" date="2019-06" db="EMBL/GenBank/DDBJ databases">
        <title>Whole genome shotgun sequence of Halomonas halmophila NBRC 15537.</title>
        <authorList>
            <person name="Hosoyama A."/>
            <person name="Uohara A."/>
            <person name="Ohji S."/>
            <person name="Ichikawa N."/>
        </authorList>
    </citation>
    <scope>NUCLEOTIDE SEQUENCE [LARGE SCALE GENOMIC DNA]</scope>
    <source>
        <strain evidence="6 7">NBRC 15537</strain>
    </source>
</reference>
<evidence type="ECO:0000256" key="5">
    <source>
        <dbReference type="ARBA" id="ARBA00023136"/>
    </source>
</evidence>
<dbReference type="Pfam" id="PF06835">
    <property type="entry name" value="LptC"/>
    <property type="match status" value="1"/>
</dbReference>
<evidence type="ECO:0008006" key="8">
    <source>
        <dbReference type="Google" id="ProtNLM"/>
    </source>
</evidence>
<keyword evidence="1" id="KW-1003">Cell membrane</keyword>
<protein>
    <recommendedName>
        <fullName evidence="8">LPS export ABC transporter periplasmic protein LptC</fullName>
    </recommendedName>
</protein>
<dbReference type="RefSeq" id="WP_141318651.1">
    <property type="nucleotide sequence ID" value="NZ_BJOC01000017.1"/>
</dbReference>
<gene>
    <name evidence="6" type="ORF">HHA01_11360</name>
</gene>
<keyword evidence="3" id="KW-0812">Transmembrane</keyword>
<sequence>MRLPRPGFRTWLFLLLLAMGGGLTLLDQRQSGSSGPLPPSPSGEPDYYLEDVEATRYDVQGRPHQRLQAPRLSHTPGDDVTRLESPYLRLRDDSGRHWTARAEQGRLEGGGSPLVLSGNVRLAAPEERWQLTTRVLHYNADTAHAWSEAPVTLRQPPQRMQAERFDVWLDDSRARLSDNVRGYHPPATDEDPAP</sequence>
<accession>A0A4Y4EWG3</accession>
<evidence type="ECO:0000313" key="7">
    <source>
        <dbReference type="Proteomes" id="UP000319812"/>
    </source>
</evidence>
<evidence type="ECO:0000313" key="6">
    <source>
        <dbReference type="EMBL" id="GED22159.1"/>
    </source>
</evidence>
<dbReference type="GO" id="GO:0017089">
    <property type="term" value="F:glycolipid transfer activity"/>
    <property type="evidence" value="ECO:0007669"/>
    <property type="project" value="TreeGrafter"/>
</dbReference>
<dbReference type="AlphaFoldDB" id="A0A4Y4EWG3"/>
<comment type="caution">
    <text evidence="6">The sequence shown here is derived from an EMBL/GenBank/DDBJ whole genome shotgun (WGS) entry which is preliminary data.</text>
</comment>
<keyword evidence="7" id="KW-1185">Reference proteome</keyword>
<proteinExistence type="predicted"/>
<dbReference type="Proteomes" id="UP000319812">
    <property type="component" value="Unassembled WGS sequence"/>
</dbReference>
<dbReference type="InterPro" id="IPR052363">
    <property type="entry name" value="LPS_export_LptC"/>
</dbReference>
<dbReference type="InterPro" id="IPR010664">
    <property type="entry name" value="LipoPS_assembly_LptC-rel"/>
</dbReference>
<evidence type="ECO:0000256" key="2">
    <source>
        <dbReference type="ARBA" id="ARBA00022519"/>
    </source>
</evidence>
<dbReference type="InterPro" id="IPR026265">
    <property type="entry name" value="LptC"/>
</dbReference>
<evidence type="ECO:0000256" key="3">
    <source>
        <dbReference type="ARBA" id="ARBA00022692"/>
    </source>
</evidence>
<dbReference type="GO" id="GO:0015221">
    <property type="term" value="F:lipopolysaccharide transmembrane transporter activity"/>
    <property type="evidence" value="ECO:0007669"/>
    <property type="project" value="InterPro"/>
</dbReference>
<keyword evidence="2" id="KW-0997">Cell inner membrane</keyword>
<dbReference type="PANTHER" id="PTHR37481:SF1">
    <property type="entry name" value="LIPOPOLYSACCHARIDE EXPORT SYSTEM PROTEIN LPTC"/>
    <property type="match status" value="1"/>
</dbReference>
<evidence type="ECO:0000256" key="4">
    <source>
        <dbReference type="ARBA" id="ARBA00022989"/>
    </source>
</evidence>
<dbReference type="NCBIfam" id="TIGR04409">
    <property type="entry name" value="LptC_YrbK"/>
    <property type="match status" value="1"/>
</dbReference>
<evidence type="ECO:0000256" key="1">
    <source>
        <dbReference type="ARBA" id="ARBA00022475"/>
    </source>
</evidence>
<dbReference type="EMBL" id="BJOC01000017">
    <property type="protein sequence ID" value="GED22159.1"/>
    <property type="molecule type" value="Genomic_DNA"/>
</dbReference>
<organism evidence="6 7">
    <name type="scientific">Halomonas halmophila</name>
    <dbReference type="NCBI Taxonomy" id="252"/>
    <lineage>
        <taxon>Bacteria</taxon>
        <taxon>Pseudomonadati</taxon>
        <taxon>Pseudomonadota</taxon>
        <taxon>Gammaproteobacteria</taxon>
        <taxon>Oceanospirillales</taxon>
        <taxon>Halomonadaceae</taxon>
        <taxon>Halomonas</taxon>
    </lineage>
</organism>
<dbReference type="GO" id="GO:0030288">
    <property type="term" value="C:outer membrane-bounded periplasmic space"/>
    <property type="evidence" value="ECO:0007669"/>
    <property type="project" value="TreeGrafter"/>
</dbReference>
<name>A0A4Y4EWG3_9GAMM</name>
<dbReference type="PANTHER" id="PTHR37481">
    <property type="entry name" value="LIPOPOLYSACCHARIDE EXPORT SYSTEM PROTEIN LPTC"/>
    <property type="match status" value="1"/>
</dbReference>
<dbReference type="Gene3D" id="2.60.450.10">
    <property type="entry name" value="Lipopolysaccharide (LPS) transport protein A like domain"/>
    <property type="match status" value="1"/>
</dbReference>
<keyword evidence="4" id="KW-1133">Transmembrane helix</keyword>
<keyword evidence="5" id="KW-0472">Membrane</keyword>